<protein>
    <submittedName>
        <fullName evidence="1">Uncharacterized protein</fullName>
    </submittedName>
</protein>
<accession>A0A917ZK66</accession>
<name>A0A917ZK66_9ACTN</name>
<reference evidence="1" key="2">
    <citation type="submission" date="2020-09" db="EMBL/GenBank/DDBJ databases">
        <authorList>
            <person name="Sun Q."/>
            <person name="Zhou Y."/>
        </authorList>
    </citation>
    <scope>NUCLEOTIDE SEQUENCE</scope>
    <source>
        <strain evidence="1">CGMCC 4.7368</strain>
    </source>
</reference>
<reference evidence="1" key="1">
    <citation type="journal article" date="2014" name="Int. J. Syst. Evol. Microbiol.">
        <title>Complete genome sequence of Corynebacterium casei LMG S-19264T (=DSM 44701T), isolated from a smear-ripened cheese.</title>
        <authorList>
            <consortium name="US DOE Joint Genome Institute (JGI-PGF)"/>
            <person name="Walter F."/>
            <person name="Albersmeier A."/>
            <person name="Kalinowski J."/>
            <person name="Ruckert C."/>
        </authorList>
    </citation>
    <scope>NUCLEOTIDE SEQUENCE</scope>
    <source>
        <strain evidence="1">CGMCC 4.7368</strain>
    </source>
</reference>
<gene>
    <name evidence="1" type="ORF">GCM10012289_77450</name>
</gene>
<sequence length="113" mass="12564">MPYDHRAALINGLLELAAFLKDHPDLPVSKSLTLHHFSRHDSDAEQCAEIDQIAARIGSVIDQKEIPYGRYATSRRFGPVEYRAVAILAAARARHRAEESYRGCIQPDPAPAT</sequence>
<dbReference type="AlphaFoldDB" id="A0A917ZK66"/>
<dbReference type="RefSeq" id="WP_189129231.1">
    <property type="nucleotide sequence ID" value="NZ_BMNH01000056.1"/>
</dbReference>
<evidence type="ECO:0000313" key="1">
    <source>
        <dbReference type="EMBL" id="GGO83614.1"/>
    </source>
</evidence>
<dbReference type="EMBL" id="BMNH01000056">
    <property type="protein sequence ID" value="GGO83614.1"/>
    <property type="molecule type" value="Genomic_DNA"/>
</dbReference>
<proteinExistence type="predicted"/>
<organism evidence="1 2">
    <name type="scientific">Nonomuraea cavernae</name>
    <dbReference type="NCBI Taxonomy" id="2045107"/>
    <lineage>
        <taxon>Bacteria</taxon>
        <taxon>Bacillati</taxon>
        <taxon>Actinomycetota</taxon>
        <taxon>Actinomycetes</taxon>
        <taxon>Streptosporangiales</taxon>
        <taxon>Streptosporangiaceae</taxon>
        <taxon>Nonomuraea</taxon>
    </lineage>
</organism>
<comment type="caution">
    <text evidence="1">The sequence shown here is derived from an EMBL/GenBank/DDBJ whole genome shotgun (WGS) entry which is preliminary data.</text>
</comment>
<dbReference type="Proteomes" id="UP000646523">
    <property type="component" value="Unassembled WGS sequence"/>
</dbReference>
<keyword evidence="2" id="KW-1185">Reference proteome</keyword>
<evidence type="ECO:0000313" key="2">
    <source>
        <dbReference type="Proteomes" id="UP000646523"/>
    </source>
</evidence>